<comment type="caution">
    <text evidence="1">The sequence shown here is derived from an EMBL/GenBank/DDBJ whole genome shotgun (WGS) entry which is preliminary data.</text>
</comment>
<reference evidence="1" key="1">
    <citation type="submission" date="2020-11" db="EMBL/GenBank/DDBJ databases">
        <authorList>
            <consortium name="DOE Joint Genome Institute"/>
            <person name="Ahrendt S."/>
            <person name="Riley R."/>
            <person name="Andreopoulos W."/>
            <person name="Labutti K."/>
            <person name="Pangilinan J."/>
            <person name="Ruiz-Duenas F.J."/>
            <person name="Barrasa J.M."/>
            <person name="Sanchez-Garcia M."/>
            <person name="Camarero S."/>
            <person name="Miyauchi S."/>
            <person name="Serrano A."/>
            <person name="Linde D."/>
            <person name="Babiker R."/>
            <person name="Drula E."/>
            <person name="Ayuso-Fernandez I."/>
            <person name="Pacheco R."/>
            <person name="Padilla G."/>
            <person name="Ferreira P."/>
            <person name="Barriuso J."/>
            <person name="Kellner H."/>
            <person name="Castanera R."/>
            <person name="Alfaro M."/>
            <person name="Ramirez L."/>
            <person name="Pisabarro A.G."/>
            <person name="Kuo A."/>
            <person name="Tritt A."/>
            <person name="Lipzen A."/>
            <person name="He G."/>
            <person name="Yan M."/>
            <person name="Ng V."/>
            <person name="Cullen D."/>
            <person name="Martin F."/>
            <person name="Rosso M.-N."/>
            <person name="Henrissat B."/>
            <person name="Hibbett D."/>
            <person name="Martinez A.T."/>
            <person name="Grigoriev I.V."/>
        </authorList>
    </citation>
    <scope>NUCLEOTIDE SEQUENCE</scope>
    <source>
        <strain evidence="1">CIRM-BRFM 674</strain>
    </source>
</reference>
<protein>
    <submittedName>
        <fullName evidence="1">Uncharacterized protein</fullName>
    </submittedName>
</protein>
<gene>
    <name evidence="1" type="ORF">BDN70DRAFT_880081</name>
</gene>
<name>A0A9P5YYX1_9AGAR</name>
<dbReference type="EMBL" id="MU155237">
    <property type="protein sequence ID" value="KAF9478317.1"/>
    <property type="molecule type" value="Genomic_DNA"/>
</dbReference>
<proteinExistence type="predicted"/>
<evidence type="ECO:0000313" key="2">
    <source>
        <dbReference type="Proteomes" id="UP000807469"/>
    </source>
</evidence>
<sequence length="67" mass="7536">MTLAVLVVWRFGCRILVTPLACYTLAAIGSMDESALKTCVPAGFRWTAMGWKRGRLSLPLRWMSYPD</sequence>
<keyword evidence="2" id="KW-1185">Reference proteome</keyword>
<evidence type="ECO:0000313" key="1">
    <source>
        <dbReference type="EMBL" id="KAF9478317.1"/>
    </source>
</evidence>
<organism evidence="1 2">
    <name type="scientific">Pholiota conissans</name>
    <dbReference type="NCBI Taxonomy" id="109636"/>
    <lineage>
        <taxon>Eukaryota</taxon>
        <taxon>Fungi</taxon>
        <taxon>Dikarya</taxon>
        <taxon>Basidiomycota</taxon>
        <taxon>Agaricomycotina</taxon>
        <taxon>Agaricomycetes</taxon>
        <taxon>Agaricomycetidae</taxon>
        <taxon>Agaricales</taxon>
        <taxon>Agaricineae</taxon>
        <taxon>Strophariaceae</taxon>
        <taxon>Pholiota</taxon>
    </lineage>
</organism>
<dbReference type="AlphaFoldDB" id="A0A9P5YYX1"/>
<dbReference type="Proteomes" id="UP000807469">
    <property type="component" value="Unassembled WGS sequence"/>
</dbReference>
<accession>A0A9P5YYX1</accession>